<dbReference type="GO" id="GO:0022904">
    <property type="term" value="P:respiratory electron transport chain"/>
    <property type="evidence" value="ECO:0007669"/>
    <property type="project" value="InterPro"/>
</dbReference>
<feature type="transmembrane region" description="Helical" evidence="6">
    <location>
        <begin position="161"/>
        <end position="184"/>
    </location>
</feature>
<evidence type="ECO:0000313" key="8">
    <source>
        <dbReference type="EMBL" id="MBB5172834.1"/>
    </source>
</evidence>
<keyword evidence="5 6" id="KW-0472">Membrane</keyword>
<comment type="caution">
    <text evidence="8">The sequence shown here is derived from an EMBL/GenBank/DDBJ whole genome shotgun (WGS) entry which is preliminary data.</text>
</comment>
<dbReference type="InterPro" id="IPR016174">
    <property type="entry name" value="Di-haem_cyt_TM"/>
</dbReference>
<protein>
    <submittedName>
        <fullName evidence="8">Formate dehydrogenase subunit gamma</fullName>
    </submittedName>
</protein>
<keyword evidence="2" id="KW-1003">Cell membrane</keyword>
<dbReference type="GO" id="GO:0005886">
    <property type="term" value="C:plasma membrane"/>
    <property type="evidence" value="ECO:0007669"/>
    <property type="project" value="UniProtKB-SubCell"/>
</dbReference>
<sequence>MNQNTASKGKVKRFTKMFIYAHWIYAAAFFLLLLTGLPLFANSFHWVYAVFGGPDMTQIFHRIFAVIFVIPPIMLLLFDRKSLFHWLKEVLTWKPKDIKFFFMFPKEFLVGNPDMPKQGFYNPGEKLNSCMQIVSFFALVFSGLVLWFPEAFPVSVVQWSNLIHVVAFIMATTVVIGHIFLSAFHPNSKPSMEGITKGEISVDYAKHHHGEWYDELVEKGEVVEEDSKGA</sequence>
<dbReference type="PANTHER" id="PTHR30074:SF6">
    <property type="entry name" value="FORMATE DEHYDROGENASE GAMMA SUBUNIT"/>
    <property type="match status" value="1"/>
</dbReference>
<proteinExistence type="predicted"/>
<accession>A0A840QN79</accession>
<name>A0A840QN79_9BACI</name>
<dbReference type="InterPro" id="IPR011577">
    <property type="entry name" value="Cyt_b561_bac/Ni-Hgenase"/>
</dbReference>
<evidence type="ECO:0000256" key="2">
    <source>
        <dbReference type="ARBA" id="ARBA00022475"/>
    </source>
</evidence>
<comment type="subcellular location">
    <subcellularLocation>
        <location evidence="1">Cell membrane</location>
        <topology evidence="1">Multi-pass membrane protein</topology>
    </subcellularLocation>
</comment>
<keyword evidence="3 6" id="KW-0812">Transmembrane</keyword>
<dbReference type="GO" id="GO:0009055">
    <property type="term" value="F:electron transfer activity"/>
    <property type="evidence" value="ECO:0007669"/>
    <property type="project" value="InterPro"/>
</dbReference>
<dbReference type="Pfam" id="PF01292">
    <property type="entry name" value="Ni_hydr_CYTB"/>
    <property type="match status" value="1"/>
</dbReference>
<evidence type="ECO:0000256" key="6">
    <source>
        <dbReference type="SAM" id="Phobius"/>
    </source>
</evidence>
<evidence type="ECO:0000256" key="3">
    <source>
        <dbReference type="ARBA" id="ARBA00022692"/>
    </source>
</evidence>
<dbReference type="Gene3D" id="1.20.950.20">
    <property type="entry name" value="Transmembrane di-heme cytochromes, Chain C"/>
    <property type="match status" value="1"/>
</dbReference>
<dbReference type="Proteomes" id="UP000551878">
    <property type="component" value="Unassembled WGS sequence"/>
</dbReference>
<organism evidence="8 9">
    <name type="scientific">Texcoconibacillus texcoconensis</name>
    <dbReference type="NCBI Taxonomy" id="1095777"/>
    <lineage>
        <taxon>Bacteria</taxon>
        <taxon>Bacillati</taxon>
        <taxon>Bacillota</taxon>
        <taxon>Bacilli</taxon>
        <taxon>Bacillales</taxon>
        <taxon>Bacillaceae</taxon>
        <taxon>Texcoconibacillus</taxon>
    </lineage>
</organism>
<dbReference type="EMBL" id="JACHHB010000003">
    <property type="protein sequence ID" value="MBB5172834.1"/>
    <property type="molecule type" value="Genomic_DNA"/>
</dbReference>
<dbReference type="GO" id="GO:0009061">
    <property type="term" value="P:anaerobic respiration"/>
    <property type="evidence" value="ECO:0007669"/>
    <property type="project" value="TreeGrafter"/>
</dbReference>
<feature type="transmembrane region" description="Helical" evidence="6">
    <location>
        <begin position="130"/>
        <end position="149"/>
    </location>
</feature>
<evidence type="ECO:0000256" key="5">
    <source>
        <dbReference type="ARBA" id="ARBA00023136"/>
    </source>
</evidence>
<dbReference type="SUPFAM" id="SSF81342">
    <property type="entry name" value="Transmembrane di-heme cytochromes"/>
    <property type="match status" value="1"/>
</dbReference>
<dbReference type="RefSeq" id="WP_184663284.1">
    <property type="nucleotide sequence ID" value="NZ_JACHHB010000003.1"/>
</dbReference>
<evidence type="ECO:0000313" key="9">
    <source>
        <dbReference type="Proteomes" id="UP000551878"/>
    </source>
</evidence>
<feature type="transmembrane region" description="Helical" evidence="6">
    <location>
        <begin position="59"/>
        <end position="78"/>
    </location>
</feature>
<dbReference type="AlphaFoldDB" id="A0A840QN79"/>
<evidence type="ECO:0000256" key="1">
    <source>
        <dbReference type="ARBA" id="ARBA00004651"/>
    </source>
</evidence>
<keyword evidence="4 6" id="KW-1133">Transmembrane helix</keyword>
<gene>
    <name evidence="8" type="ORF">HNQ41_000978</name>
</gene>
<dbReference type="GO" id="GO:0015944">
    <property type="term" value="P:formate oxidation"/>
    <property type="evidence" value="ECO:0007669"/>
    <property type="project" value="TreeGrafter"/>
</dbReference>
<reference evidence="8 9" key="1">
    <citation type="submission" date="2020-08" db="EMBL/GenBank/DDBJ databases">
        <title>Genomic Encyclopedia of Type Strains, Phase IV (KMG-IV): sequencing the most valuable type-strain genomes for metagenomic binning, comparative biology and taxonomic classification.</title>
        <authorList>
            <person name="Goeker M."/>
        </authorList>
    </citation>
    <scope>NUCLEOTIDE SEQUENCE [LARGE SCALE GENOMIC DNA]</scope>
    <source>
        <strain evidence="8 9">DSM 24696</strain>
    </source>
</reference>
<dbReference type="PANTHER" id="PTHR30074">
    <property type="entry name" value="FORMATE DEHYDROGENASE, NITRATE-INDUCIBLE, CYTOCHROME B556 FDN SUBUNIT"/>
    <property type="match status" value="1"/>
</dbReference>
<evidence type="ECO:0000259" key="7">
    <source>
        <dbReference type="Pfam" id="PF01292"/>
    </source>
</evidence>
<feature type="transmembrane region" description="Helical" evidence="6">
    <location>
        <begin position="20"/>
        <end position="39"/>
    </location>
</feature>
<dbReference type="GO" id="GO:0009326">
    <property type="term" value="C:formate dehydrogenase complex"/>
    <property type="evidence" value="ECO:0007669"/>
    <property type="project" value="TreeGrafter"/>
</dbReference>
<feature type="domain" description="Cytochrome b561 bacterial/Ni-hydrogenase" evidence="7">
    <location>
        <begin position="13"/>
        <end position="188"/>
    </location>
</feature>
<dbReference type="GO" id="GO:0036397">
    <property type="term" value="F:formate dehydrogenase (quinone) activity"/>
    <property type="evidence" value="ECO:0007669"/>
    <property type="project" value="TreeGrafter"/>
</dbReference>
<keyword evidence="9" id="KW-1185">Reference proteome</keyword>
<evidence type="ECO:0000256" key="4">
    <source>
        <dbReference type="ARBA" id="ARBA00022989"/>
    </source>
</evidence>
<dbReference type="InterPro" id="IPR051817">
    <property type="entry name" value="FDH_cytochrome_b556_subunit"/>
</dbReference>